<name>A0ABT7GU50_9ACTN</name>
<evidence type="ECO:0000256" key="1">
    <source>
        <dbReference type="SAM" id="MobiDB-lite"/>
    </source>
</evidence>
<dbReference type="EMBL" id="JASITI010000017">
    <property type="protein sequence ID" value="MDK9497139.1"/>
    <property type="molecule type" value="Genomic_DNA"/>
</dbReference>
<reference evidence="2 3" key="1">
    <citation type="submission" date="2023-05" db="EMBL/GenBank/DDBJ databases">
        <title>Sequencing and Assembly of Streptomyces sp. NP73.</title>
        <authorList>
            <person name="Konwar A.N."/>
            <person name="Saikia K."/>
            <person name="Thakur D."/>
        </authorList>
    </citation>
    <scope>NUCLEOTIDE SEQUENCE [LARGE SCALE GENOMIC DNA]</scope>
    <source>
        <strain evidence="2 3">NP73</strain>
    </source>
</reference>
<feature type="compositionally biased region" description="Pro residues" evidence="1">
    <location>
        <begin position="235"/>
        <end position="244"/>
    </location>
</feature>
<feature type="region of interest" description="Disordered" evidence="1">
    <location>
        <begin position="220"/>
        <end position="244"/>
    </location>
</feature>
<dbReference type="Gene3D" id="3.40.50.300">
    <property type="entry name" value="P-loop containing nucleotide triphosphate hydrolases"/>
    <property type="match status" value="1"/>
</dbReference>
<organism evidence="2 3">
    <name type="scientific">Streptomyces katrae</name>
    <dbReference type="NCBI Taxonomy" id="68223"/>
    <lineage>
        <taxon>Bacteria</taxon>
        <taxon>Bacillati</taxon>
        <taxon>Actinomycetota</taxon>
        <taxon>Actinomycetes</taxon>
        <taxon>Kitasatosporales</taxon>
        <taxon>Streptomycetaceae</taxon>
        <taxon>Streptomyces</taxon>
    </lineage>
</organism>
<evidence type="ECO:0000313" key="2">
    <source>
        <dbReference type="EMBL" id="MDK9497139.1"/>
    </source>
</evidence>
<dbReference type="InterPro" id="IPR027417">
    <property type="entry name" value="P-loop_NTPase"/>
</dbReference>
<dbReference type="SUPFAM" id="SSF52540">
    <property type="entry name" value="P-loop containing nucleoside triphosphate hydrolases"/>
    <property type="match status" value="1"/>
</dbReference>
<proteinExistence type="predicted"/>
<dbReference type="RefSeq" id="WP_285343000.1">
    <property type="nucleotide sequence ID" value="NZ_JASITI010000017.1"/>
</dbReference>
<dbReference type="Proteomes" id="UP001223390">
    <property type="component" value="Unassembled WGS sequence"/>
</dbReference>
<feature type="compositionally biased region" description="Basic and acidic residues" evidence="1">
    <location>
        <begin position="1"/>
        <end position="11"/>
    </location>
</feature>
<dbReference type="Pfam" id="PF13671">
    <property type="entry name" value="AAA_33"/>
    <property type="match status" value="1"/>
</dbReference>
<feature type="compositionally biased region" description="Basic and acidic residues" evidence="1">
    <location>
        <begin position="220"/>
        <end position="230"/>
    </location>
</feature>
<evidence type="ECO:0000313" key="3">
    <source>
        <dbReference type="Proteomes" id="UP001223390"/>
    </source>
</evidence>
<feature type="region of interest" description="Disordered" evidence="1">
    <location>
        <begin position="1"/>
        <end position="33"/>
    </location>
</feature>
<comment type="caution">
    <text evidence="2">The sequence shown here is derived from an EMBL/GenBank/DDBJ whole genome shotgun (WGS) entry which is preliminary data.</text>
</comment>
<sequence>MSTRTSTEDPAQRAQGSGKAAMQPGAACPGRRIRPRGVVDLRGRADGEIRLSYPPNAAVVVAGLPGSGKSTLLRAWSPAAAVVDPRATRTAFESRMPAWLPYAVYRPWARLSHMRWMGSQMRLGHPLLIHDCGTRPWMRRWLAYTAHRGRRPLHMVVLDVGPREALSGQHARRRLASPRVFGIHRRGLARLLARIAREGLPAGRGIGSMVLLDRRQRDRGAASVDFDDRPGAAQPAPPPRRTSP</sequence>
<gene>
    <name evidence="2" type="ORF">QEZ40_001793</name>
</gene>
<protein>
    <submittedName>
        <fullName evidence="2">ATP/GTP-binding protein</fullName>
    </submittedName>
</protein>
<keyword evidence="3" id="KW-1185">Reference proteome</keyword>
<accession>A0ABT7GU50</accession>